<proteinExistence type="predicted"/>
<comment type="caution">
    <text evidence="2">The sequence shown here is derived from an EMBL/GenBank/DDBJ whole genome shotgun (WGS) entry which is preliminary data.</text>
</comment>
<feature type="non-terminal residue" evidence="2">
    <location>
        <position position="170"/>
    </location>
</feature>
<evidence type="ECO:0000256" key="1">
    <source>
        <dbReference type="SAM" id="SignalP"/>
    </source>
</evidence>
<sequence>MSKPSIWGLLVVIASVYIEAKAASSTDGCPDDVMTASIACMPGHFSNGLISNMTEVKVDCKRGVFERSVTCLSRVASSCHGDVDKVNLLNSYTDIKRVRDTWNNMCSHANTLTEHHECWAETSRRSASCIKHRLGELQQRLLQAVMNRPKSPDATVTSTSDAVSNLRLYC</sequence>
<accession>A0ABD0KTI7</accession>
<protein>
    <recommendedName>
        <fullName evidence="4">Secreted protein</fullName>
    </recommendedName>
</protein>
<evidence type="ECO:0008006" key="4">
    <source>
        <dbReference type="Google" id="ProtNLM"/>
    </source>
</evidence>
<dbReference type="AlphaFoldDB" id="A0ABD0KTI7"/>
<organism evidence="2 3">
    <name type="scientific">Batillaria attramentaria</name>
    <dbReference type="NCBI Taxonomy" id="370345"/>
    <lineage>
        <taxon>Eukaryota</taxon>
        <taxon>Metazoa</taxon>
        <taxon>Spiralia</taxon>
        <taxon>Lophotrochozoa</taxon>
        <taxon>Mollusca</taxon>
        <taxon>Gastropoda</taxon>
        <taxon>Caenogastropoda</taxon>
        <taxon>Sorbeoconcha</taxon>
        <taxon>Cerithioidea</taxon>
        <taxon>Batillariidae</taxon>
        <taxon>Batillaria</taxon>
    </lineage>
</organism>
<keyword evidence="3" id="KW-1185">Reference proteome</keyword>
<evidence type="ECO:0000313" key="3">
    <source>
        <dbReference type="Proteomes" id="UP001519460"/>
    </source>
</evidence>
<name>A0ABD0KTI7_9CAEN</name>
<keyword evidence="1" id="KW-0732">Signal</keyword>
<feature type="signal peptide" evidence="1">
    <location>
        <begin position="1"/>
        <end position="22"/>
    </location>
</feature>
<feature type="chain" id="PRO_5044874563" description="Secreted protein" evidence="1">
    <location>
        <begin position="23"/>
        <end position="170"/>
    </location>
</feature>
<reference evidence="2 3" key="1">
    <citation type="journal article" date="2023" name="Sci. Data">
        <title>Genome assembly of the Korean intertidal mud-creeper Batillaria attramentaria.</title>
        <authorList>
            <person name="Patra A.K."/>
            <person name="Ho P.T."/>
            <person name="Jun S."/>
            <person name="Lee S.J."/>
            <person name="Kim Y."/>
            <person name="Won Y.J."/>
        </authorList>
    </citation>
    <scope>NUCLEOTIDE SEQUENCE [LARGE SCALE GENOMIC DNA]</scope>
    <source>
        <strain evidence="2">Wonlab-2016</strain>
    </source>
</reference>
<evidence type="ECO:0000313" key="2">
    <source>
        <dbReference type="EMBL" id="KAK7490549.1"/>
    </source>
</evidence>
<dbReference type="Proteomes" id="UP001519460">
    <property type="component" value="Unassembled WGS sequence"/>
</dbReference>
<gene>
    <name evidence="2" type="ORF">BaRGS_00018152</name>
</gene>
<dbReference type="EMBL" id="JACVVK020000125">
    <property type="protein sequence ID" value="KAK7490549.1"/>
    <property type="molecule type" value="Genomic_DNA"/>
</dbReference>